<dbReference type="InterPro" id="IPR052155">
    <property type="entry name" value="Biofilm_reg_signaling"/>
</dbReference>
<accession>A0A9E5JTE3</accession>
<proteinExistence type="predicted"/>
<dbReference type="Pfam" id="PF00563">
    <property type="entry name" value="EAL"/>
    <property type="match status" value="1"/>
</dbReference>
<dbReference type="InterPro" id="IPR029787">
    <property type="entry name" value="Nucleotide_cyclase"/>
</dbReference>
<evidence type="ECO:0000259" key="2">
    <source>
        <dbReference type="PROSITE" id="PS50885"/>
    </source>
</evidence>
<dbReference type="Gene3D" id="3.30.70.270">
    <property type="match status" value="1"/>
</dbReference>
<dbReference type="RefSeq" id="WP_167186631.1">
    <property type="nucleotide sequence ID" value="NZ_JAAONZ010000008.1"/>
</dbReference>
<dbReference type="CDD" id="cd01948">
    <property type="entry name" value="EAL"/>
    <property type="match status" value="1"/>
</dbReference>
<dbReference type="CDD" id="cd06225">
    <property type="entry name" value="HAMP"/>
    <property type="match status" value="1"/>
</dbReference>
<dbReference type="InterPro" id="IPR043128">
    <property type="entry name" value="Rev_trsase/Diguanyl_cyclase"/>
</dbReference>
<dbReference type="SUPFAM" id="SSF141868">
    <property type="entry name" value="EAL domain-like"/>
    <property type="match status" value="1"/>
</dbReference>
<dbReference type="InterPro" id="IPR001633">
    <property type="entry name" value="EAL_dom"/>
</dbReference>
<evidence type="ECO:0000259" key="3">
    <source>
        <dbReference type="PROSITE" id="PS50887"/>
    </source>
</evidence>
<dbReference type="PROSITE" id="PS50885">
    <property type="entry name" value="HAMP"/>
    <property type="match status" value="1"/>
</dbReference>
<dbReference type="SMART" id="SM00052">
    <property type="entry name" value="EAL"/>
    <property type="match status" value="1"/>
</dbReference>
<organism evidence="4 5">
    <name type="scientific">Pseudomaricurvus hydrocarbonicus</name>
    <dbReference type="NCBI Taxonomy" id="1470433"/>
    <lineage>
        <taxon>Bacteria</taxon>
        <taxon>Pseudomonadati</taxon>
        <taxon>Pseudomonadota</taxon>
        <taxon>Gammaproteobacteria</taxon>
        <taxon>Cellvibrionales</taxon>
        <taxon>Cellvibrionaceae</taxon>
        <taxon>Pseudomaricurvus</taxon>
    </lineage>
</organism>
<dbReference type="GO" id="GO:0016020">
    <property type="term" value="C:membrane"/>
    <property type="evidence" value="ECO:0007669"/>
    <property type="project" value="InterPro"/>
</dbReference>
<dbReference type="InterPro" id="IPR035919">
    <property type="entry name" value="EAL_sf"/>
</dbReference>
<dbReference type="Gene3D" id="6.10.340.10">
    <property type="match status" value="1"/>
</dbReference>
<dbReference type="EMBL" id="JAAONZ010000008">
    <property type="protein sequence ID" value="NHO66209.1"/>
    <property type="molecule type" value="Genomic_DNA"/>
</dbReference>
<dbReference type="InterPro" id="IPR003660">
    <property type="entry name" value="HAMP_dom"/>
</dbReference>
<dbReference type="SUPFAM" id="SSF55073">
    <property type="entry name" value="Nucleotide cyclase"/>
    <property type="match status" value="1"/>
</dbReference>
<dbReference type="SUPFAM" id="SSF158472">
    <property type="entry name" value="HAMP domain-like"/>
    <property type="match status" value="1"/>
</dbReference>
<evidence type="ECO:0000313" key="5">
    <source>
        <dbReference type="Proteomes" id="UP000787472"/>
    </source>
</evidence>
<dbReference type="CDD" id="cd01949">
    <property type="entry name" value="GGDEF"/>
    <property type="match status" value="1"/>
</dbReference>
<reference evidence="4" key="1">
    <citation type="submission" date="2020-03" db="EMBL/GenBank/DDBJ databases">
        <authorList>
            <person name="Guo F."/>
        </authorList>
    </citation>
    <scope>NUCLEOTIDE SEQUENCE</scope>
    <source>
        <strain evidence="4">JCM 30134</strain>
    </source>
</reference>
<dbReference type="SMART" id="SM00304">
    <property type="entry name" value="HAMP"/>
    <property type="match status" value="1"/>
</dbReference>
<dbReference type="AlphaFoldDB" id="A0A9E5JTE3"/>
<dbReference type="Gene3D" id="3.20.20.450">
    <property type="entry name" value="EAL domain"/>
    <property type="match status" value="1"/>
</dbReference>
<dbReference type="Pfam" id="PF00672">
    <property type="entry name" value="HAMP"/>
    <property type="match status" value="1"/>
</dbReference>
<dbReference type="Pfam" id="PF00990">
    <property type="entry name" value="GGDEF"/>
    <property type="match status" value="1"/>
</dbReference>
<protein>
    <submittedName>
        <fullName evidence="4">EAL domain-containing protein</fullName>
    </submittedName>
</protein>
<name>A0A9E5JTE3_9GAMM</name>
<dbReference type="Proteomes" id="UP000787472">
    <property type="component" value="Unassembled WGS sequence"/>
</dbReference>
<dbReference type="InterPro" id="IPR000160">
    <property type="entry name" value="GGDEF_dom"/>
</dbReference>
<feature type="domain" description="GGDEF" evidence="3">
    <location>
        <begin position="411"/>
        <end position="557"/>
    </location>
</feature>
<dbReference type="PROSITE" id="PS50883">
    <property type="entry name" value="EAL"/>
    <property type="match status" value="1"/>
</dbReference>
<dbReference type="GO" id="GO:0007165">
    <property type="term" value="P:signal transduction"/>
    <property type="evidence" value="ECO:0007669"/>
    <property type="project" value="InterPro"/>
</dbReference>
<evidence type="ECO:0000313" key="4">
    <source>
        <dbReference type="EMBL" id="NHO66209.1"/>
    </source>
</evidence>
<gene>
    <name evidence="4" type="ORF">G8770_11705</name>
</gene>
<feature type="domain" description="HAMP" evidence="2">
    <location>
        <begin position="323"/>
        <end position="375"/>
    </location>
</feature>
<dbReference type="SMART" id="SM00267">
    <property type="entry name" value="GGDEF"/>
    <property type="match status" value="1"/>
</dbReference>
<keyword evidence="5" id="KW-1185">Reference proteome</keyword>
<dbReference type="PANTHER" id="PTHR44757:SF2">
    <property type="entry name" value="BIOFILM ARCHITECTURE MAINTENANCE PROTEIN MBAA"/>
    <property type="match status" value="1"/>
</dbReference>
<dbReference type="PROSITE" id="PS50887">
    <property type="entry name" value="GGDEF"/>
    <property type="match status" value="1"/>
</dbReference>
<sequence length="823" mass="91800">MGLRGRLLITLLGLLLLSFTVLSASVYWFFEHKLRAEALSYQRNIASQLIIGARAEIDRASRALKKLSENALLVEALARRAASPLEFNRSAVQTSFDSFQAFSVGVEQVLLFDRQGEYLLHAPTADVVRGRQLDTLSLRQAADIIESGIARRFHADESGGRWLQSLAPVSIPADSTLDPRQGSQPVFVDAPRDALGYVVTFSRLDSFERMVNESDSSITRLFFSDNNGNFLVKSSAISVAGLPVDASREFGVSEGQQKFIEREIAGVRFQLNMQQVAPDLWLGSLIDQGAIQRNSLDLLKVLLPAAAIIFALIGLVFYSKVARLILRPIAVLIQTTRRISDGNYRPDIDVSSDDELGELAEAFRVMGRQLQDSNRQIAHLAYFDPLTQLPNCTTLKSTLTTMIESAKRTQGQLAVLFIDLDDFKKVNDRLGHAAGDELLVQVGHRLQRRLRSGDLLAESRNAHLLPQVISRRGGDEFNAVLNNIHDPREAALIAERLIVDINEPLQLDGGQVSVGASIGVAMFPSDGEDAETLLRHADMAMYEAKSLGKNKYYLFTEAMNAQVHQRLELEHSIAKGLQNREFEIHYQPKISLKTLEVSGFEALIRWHSPEKGVVSPAEFIPLAEESQLIHELGHWMMAEVLHQLNEWCDQLPAGVRIAMNISARQMAQENFAEHLISLAEQFNVPLSRLEIELTETSILTDEALVRQHLYALRTVGVKVCLDDFGTGYSSLTFLRSLPIDTVKIDRSFVMRLQEEGESRAIVLSVLELCEKLRLNTVAEGIENHQQFDTLLEHGCREGQGYLIARPLPAAKVLDYLRTVVKRA</sequence>
<comment type="caution">
    <text evidence="4">The sequence shown here is derived from an EMBL/GenBank/DDBJ whole genome shotgun (WGS) entry which is preliminary data.</text>
</comment>
<dbReference type="PANTHER" id="PTHR44757">
    <property type="entry name" value="DIGUANYLATE CYCLASE DGCP"/>
    <property type="match status" value="1"/>
</dbReference>
<evidence type="ECO:0000259" key="1">
    <source>
        <dbReference type="PROSITE" id="PS50883"/>
    </source>
</evidence>
<feature type="domain" description="EAL" evidence="1">
    <location>
        <begin position="566"/>
        <end position="820"/>
    </location>
</feature>
<dbReference type="NCBIfam" id="TIGR00254">
    <property type="entry name" value="GGDEF"/>
    <property type="match status" value="1"/>
</dbReference>